<keyword evidence="5" id="KW-0862">Zinc</keyword>
<dbReference type="Proteomes" id="UP001558652">
    <property type="component" value="Unassembled WGS sequence"/>
</dbReference>
<evidence type="ECO:0000256" key="8">
    <source>
        <dbReference type="SAM" id="MobiDB-lite"/>
    </source>
</evidence>
<dbReference type="InterPro" id="IPR001841">
    <property type="entry name" value="Znf_RING"/>
</dbReference>
<keyword evidence="12" id="KW-1185">Reference proteome</keyword>
<dbReference type="PROSITE" id="PS51125">
    <property type="entry name" value="NHL"/>
    <property type="match status" value="5"/>
</dbReference>
<protein>
    <submittedName>
        <fullName evidence="11">Uncharacterized protein</fullName>
    </submittedName>
</protein>
<dbReference type="AlphaFoldDB" id="A0ABD0Y9V2"/>
<dbReference type="Gene3D" id="4.10.830.40">
    <property type="match status" value="1"/>
</dbReference>
<keyword evidence="3" id="KW-0677">Repeat</keyword>
<dbReference type="InterPro" id="IPR013083">
    <property type="entry name" value="Znf_RING/FYVE/PHD"/>
</dbReference>
<evidence type="ECO:0000313" key="12">
    <source>
        <dbReference type="Proteomes" id="UP001558652"/>
    </source>
</evidence>
<dbReference type="PANTHER" id="PTHR25462:SF291">
    <property type="entry name" value="E3 UBIQUITIN-PROTEIN LIGASE TRIM45"/>
    <property type="match status" value="1"/>
</dbReference>
<dbReference type="Gene3D" id="2.120.10.30">
    <property type="entry name" value="TolB, C-terminal domain"/>
    <property type="match status" value="1"/>
</dbReference>
<dbReference type="FunFam" id="2.120.10.30:FF:000107">
    <property type="entry name" value="Uncharacterized protein"/>
    <property type="match status" value="1"/>
</dbReference>
<evidence type="ECO:0000256" key="7">
    <source>
        <dbReference type="PROSITE-ProRule" id="PRU00504"/>
    </source>
</evidence>
<dbReference type="Pfam" id="PF00643">
    <property type="entry name" value="zf-B_box"/>
    <property type="match status" value="1"/>
</dbReference>
<organism evidence="11 12">
    <name type="scientific">Ranatra chinensis</name>
    <dbReference type="NCBI Taxonomy" id="642074"/>
    <lineage>
        <taxon>Eukaryota</taxon>
        <taxon>Metazoa</taxon>
        <taxon>Ecdysozoa</taxon>
        <taxon>Arthropoda</taxon>
        <taxon>Hexapoda</taxon>
        <taxon>Insecta</taxon>
        <taxon>Pterygota</taxon>
        <taxon>Neoptera</taxon>
        <taxon>Paraneoptera</taxon>
        <taxon>Hemiptera</taxon>
        <taxon>Heteroptera</taxon>
        <taxon>Panheteroptera</taxon>
        <taxon>Nepomorpha</taxon>
        <taxon>Nepidae</taxon>
        <taxon>Ranatrinae</taxon>
        <taxon>Ranatra</taxon>
    </lineage>
</organism>
<dbReference type="SUPFAM" id="SSF101898">
    <property type="entry name" value="NHL repeat"/>
    <property type="match status" value="1"/>
</dbReference>
<dbReference type="Pfam" id="PF13445">
    <property type="entry name" value="zf-RING_UBOX"/>
    <property type="match status" value="1"/>
</dbReference>
<feature type="repeat" description="NHL" evidence="7">
    <location>
        <begin position="609"/>
        <end position="639"/>
    </location>
</feature>
<evidence type="ECO:0000256" key="1">
    <source>
        <dbReference type="ARBA" id="ARBA00022553"/>
    </source>
</evidence>
<feature type="repeat" description="NHL" evidence="7">
    <location>
        <begin position="509"/>
        <end position="554"/>
    </location>
</feature>
<dbReference type="PROSITE" id="PS50119">
    <property type="entry name" value="ZF_BBOX"/>
    <property type="match status" value="2"/>
</dbReference>
<proteinExistence type="predicted"/>
<dbReference type="SMART" id="SM00184">
    <property type="entry name" value="RING"/>
    <property type="match status" value="2"/>
</dbReference>
<dbReference type="InterPro" id="IPR027370">
    <property type="entry name" value="Znf-RING_euk"/>
</dbReference>
<name>A0ABD0Y9V2_9HEMI</name>
<feature type="repeat" description="NHL" evidence="7">
    <location>
        <begin position="555"/>
        <end position="596"/>
    </location>
</feature>
<dbReference type="SUPFAM" id="SSF57845">
    <property type="entry name" value="B-box zinc-binding domain"/>
    <property type="match status" value="1"/>
</dbReference>
<accession>A0ABD0Y9V2</accession>
<dbReference type="Pfam" id="PF01436">
    <property type="entry name" value="NHL"/>
    <property type="match status" value="1"/>
</dbReference>
<evidence type="ECO:0000313" key="11">
    <source>
        <dbReference type="EMBL" id="KAL1123439.1"/>
    </source>
</evidence>
<dbReference type="PROSITE" id="PS50089">
    <property type="entry name" value="ZF_RING_2"/>
    <property type="match status" value="1"/>
</dbReference>
<dbReference type="PROSITE" id="PS00518">
    <property type="entry name" value="ZF_RING_1"/>
    <property type="match status" value="2"/>
</dbReference>
<feature type="repeat" description="NHL" evidence="7">
    <location>
        <begin position="642"/>
        <end position="683"/>
    </location>
</feature>
<dbReference type="PANTHER" id="PTHR25462">
    <property type="entry name" value="BONUS, ISOFORM C-RELATED"/>
    <property type="match status" value="1"/>
</dbReference>
<gene>
    <name evidence="11" type="ORF">AAG570_002519</name>
</gene>
<keyword evidence="4 6" id="KW-0863">Zinc-finger</keyword>
<keyword evidence="2" id="KW-0479">Metal-binding</keyword>
<dbReference type="Gene3D" id="3.30.40.10">
    <property type="entry name" value="Zinc/RING finger domain, C3HC4 (zinc finger)"/>
    <property type="match status" value="1"/>
</dbReference>
<feature type="repeat" description="NHL" evidence="7">
    <location>
        <begin position="464"/>
        <end position="505"/>
    </location>
</feature>
<comment type="caution">
    <text evidence="11">The sequence shown here is derived from an EMBL/GenBank/DDBJ whole genome shotgun (WGS) entry which is preliminary data.</text>
</comment>
<feature type="domain" description="B box-type" evidence="10">
    <location>
        <begin position="171"/>
        <end position="210"/>
    </location>
</feature>
<evidence type="ECO:0000259" key="10">
    <source>
        <dbReference type="PROSITE" id="PS50119"/>
    </source>
</evidence>
<feature type="region of interest" description="Disordered" evidence="8">
    <location>
        <begin position="1"/>
        <end position="30"/>
    </location>
</feature>
<evidence type="ECO:0000256" key="3">
    <source>
        <dbReference type="ARBA" id="ARBA00022737"/>
    </source>
</evidence>
<dbReference type="InterPro" id="IPR011042">
    <property type="entry name" value="6-blade_b-propeller_TolB-like"/>
</dbReference>
<evidence type="ECO:0000259" key="9">
    <source>
        <dbReference type="PROSITE" id="PS50089"/>
    </source>
</evidence>
<dbReference type="GO" id="GO:0008270">
    <property type="term" value="F:zinc ion binding"/>
    <property type="evidence" value="ECO:0007669"/>
    <property type="project" value="UniProtKB-KW"/>
</dbReference>
<evidence type="ECO:0000256" key="6">
    <source>
        <dbReference type="PROSITE-ProRule" id="PRU00024"/>
    </source>
</evidence>
<dbReference type="SMART" id="SM00336">
    <property type="entry name" value="BBOX"/>
    <property type="match status" value="2"/>
</dbReference>
<feature type="domain" description="B box-type" evidence="10">
    <location>
        <begin position="106"/>
        <end position="154"/>
    </location>
</feature>
<dbReference type="SUPFAM" id="SSF57850">
    <property type="entry name" value="RING/U-box"/>
    <property type="match status" value="1"/>
</dbReference>
<evidence type="ECO:0000256" key="2">
    <source>
        <dbReference type="ARBA" id="ARBA00022723"/>
    </source>
</evidence>
<feature type="domain" description="RING-type" evidence="9">
    <location>
        <begin position="39"/>
        <end position="79"/>
    </location>
</feature>
<dbReference type="InterPro" id="IPR017907">
    <property type="entry name" value="Znf_RING_CS"/>
</dbReference>
<dbReference type="InterPro" id="IPR001258">
    <property type="entry name" value="NHL_repeat"/>
</dbReference>
<sequence length="726" mass="82192">MFTNLDQDSAFESPSTSENLSTSSNSSGKSQFNQFTITCSLCGKVFMLPKVLPCLHSFCFACLESSQKEVATIKCPTCHSEFPVPQNGICGFPYDYAIINFINSMDGKLFCTSCKNDPAMAIARCTNCDHFLCQNCVMAHNYMRYFEGHKIIEIASDVVKDDDISPQKPTEYAANCLTHNEEPIVYFCYTCDIPICVTCVLSEHPTSSHHYEALSEVSNNLVKLMNKSIEQGQNKSNELIQSVERSGNTTWWLHLQYKESKQRICDMHDHYSNVLLKHKEDQLNKLDTTYTSLLATLNNATKASQDIFEKINNVNMFYSRLVEYASIPQRLIFKKFLCSKLESLTSYNVRNISCYIQFTSNSNIESNVLNTFGNIKSGFHINGVPYDHPVIPSGNINHPPHYVGPANPISRAYEMNAISELYKNHRGDVESQQSNPKINTFVKGKHYPPNKSLLNRDVIIYNWKFGSYGNNDSQFTEPSGIVVNAQNDIIVADTNNNRIQVFDKVGRYKFQFGQAGCEKGQLLYPNRVAVVQSTGDIVITERAPTHQVQIFTQFGKFVRKFGSDILQHPRALAVDHESNIIVVECKVMRVIVFSQLGKIMYKFQCSNYLQFPNSAAVNDKKEIFISDNRAHCVIVFDYQGVVLRYIGKEGLTNYPIGVAITPTGEVLVADNHINFNLTLFTQEGQLVSAMESKIKHMRCFDMAVTNDGSVVVACKNYCIYIYRYNY</sequence>
<dbReference type="InterPro" id="IPR047153">
    <property type="entry name" value="TRIM45/56/19-like"/>
</dbReference>
<evidence type="ECO:0000256" key="4">
    <source>
        <dbReference type="ARBA" id="ARBA00022771"/>
    </source>
</evidence>
<feature type="compositionally biased region" description="Low complexity" evidence="8">
    <location>
        <begin position="12"/>
        <end position="27"/>
    </location>
</feature>
<keyword evidence="1" id="KW-0597">Phosphoprotein</keyword>
<dbReference type="EMBL" id="JBFDAA010000012">
    <property type="protein sequence ID" value="KAL1123439.1"/>
    <property type="molecule type" value="Genomic_DNA"/>
</dbReference>
<evidence type="ECO:0000256" key="5">
    <source>
        <dbReference type="ARBA" id="ARBA00022833"/>
    </source>
</evidence>
<dbReference type="InterPro" id="IPR000315">
    <property type="entry name" value="Znf_B-box"/>
</dbReference>
<reference evidence="11 12" key="1">
    <citation type="submission" date="2024-07" db="EMBL/GenBank/DDBJ databases">
        <title>Chromosome-level genome assembly of the water stick insect Ranatra chinensis (Heteroptera: Nepidae).</title>
        <authorList>
            <person name="Liu X."/>
        </authorList>
    </citation>
    <scope>NUCLEOTIDE SEQUENCE [LARGE SCALE GENOMIC DNA]</scope>
    <source>
        <strain evidence="11">Cailab_2021Rc</strain>
        <tissue evidence="11">Muscle</tissue>
    </source>
</reference>
<dbReference type="Gene3D" id="3.30.160.60">
    <property type="entry name" value="Classic Zinc Finger"/>
    <property type="match status" value="1"/>
</dbReference>